<evidence type="ECO:0000313" key="3">
    <source>
        <dbReference type="Proteomes" id="UP000029492"/>
    </source>
</evidence>
<dbReference type="AlphaFoldDB" id="A0A089NU19"/>
<sequence>MRGRGSGHDSPLLITGTGKVEDGAATIKIALTVATICLRAVARPPMSARPRPYDADRVRRRDRRNPNWDPLGRLR</sequence>
<dbReference type="STRING" id="693986.MOC_2295"/>
<dbReference type="HOGENOM" id="CLU_2666918_0_0_5"/>
<evidence type="ECO:0000313" key="2">
    <source>
        <dbReference type="EMBL" id="AIQ90050.1"/>
    </source>
</evidence>
<dbReference type="KEGG" id="mor:MOC_2295"/>
<evidence type="ECO:0000256" key="1">
    <source>
        <dbReference type="SAM" id="MobiDB-lite"/>
    </source>
</evidence>
<gene>
    <name evidence="2" type="ORF">MOC_2295</name>
</gene>
<reference evidence="2 3" key="1">
    <citation type="journal article" date="2014" name="PLoS ONE">
        <title>Genome Information of Methylobacterium oryzae, a Plant-Probiotic Methylotroph in the Phyllosphere.</title>
        <authorList>
            <person name="Kwak M.J."/>
            <person name="Jeong H."/>
            <person name="Madhaiyan M."/>
            <person name="Lee Y."/>
            <person name="Sa T.M."/>
            <person name="Oh T.K."/>
            <person name="Kim J.F."/>
        </authorList>
    </citation>
    <scope>NUCLEOTIDE SEQUENCE [LARGE SCALE GENOMIC DNA]</scope>
    <source>
        <strain evidence="2 3">CBMB20</strain>
    </source>
</reference>
<dbReference type="EMBL" id="CP003811">
    <property type="protein sequence ID" value="AIQ90050.1"/>
    <property type="molecule type" value="Genomic_DNA"/>
</dbReference>
<protein>
    <submittedName>
        <fullName evidence="2">Protein of unassigned function</fullName>
    </submittedName>
</protein>
<feature type="region of interest" description="Disordered" evidence="1">
    <location>
        <begin position="44"/>
        <end position="75"/>
    </location>
</feature>
<name>A0A089NU19_9HYPH</name>
<dbReference type="Proteomes" id="UP000029492">
    <property type="component" value="Chromosome"/>
</dbReference>
<organism evidence="2 3">
    <name type="scientific">Methylobacterium oryzae CBMB20</name>
    <dbReference type="NCBI Taxonomy" id="693986"/>
    <lineage>
        <taxon>Bacteria</taxon>
        <taxon>Pseudomonadati</taxon>
        <taxon>Pseudomonadota</taxon>
        <taxon>Alphaproteobacteria</taxon>
        <taxon>Hyphomicrobiales</taxon>
        <taxon>Methylobacteriaceae</taxon>
        <taxon>Methylobacterium</taxon>
    </lineage>
</organism>
<keyword evidence="3" id="KW-1185">Reference proteome</keyword>
<accession>A0A089NU19</accession>
<proteinExistence type="predicted"/>